<dbReference type="Proteomes" id="UP001055439">
    <property type="component" value="Chromosome 4"/>
</dbReference>
<name>A0A9E7JVY6_9LILI</name>
<reference evidence="1" key="1">
    <citation type="submission" date="2022-05" db="EMBL/GenBank/DDBJ databases">
        <title>The Musa troglodytarum L. genome provides insights into the mechanism of non-climacteric behaviour and enrichment of carotenoids.</title>
        <authorList>
            <person name="Wang J."/>
        </authorList>
    </citation>
    <scope>NUCLEOTIDE SEQUENCE</scope>
    <source>
        <tissue evidence="1">Leaf</tissue>
    </source>
</reference>
<sequence>MLLIDNQLGVLSMMLASNSSFENFFWAQKPTRTKQHSCVLCIAGGQVLTRLQQHTKKKANGTQTPFLDCQYASEHARIRRRESSIREGGRGERTK</sequence>
<evidence type="ECO:0000313" key="2">
    <source>
        <dbReference type="Proteomes" id="UP001055439"/>
    </source>
</evidence>
<proteinExistence type="predicted"/>
<gene>
    <name evidence="1" type="ORF">MUK42_21174</name>
</gene>
<keyword evidence="2" id="KW-1185">Reference proteome</keyword>
<dbReference type="AlphaFoldDB" id="A0A9E7JVY6"/>
<dbReference type="EMBL" id="CP097506">
    <property type="protein sequence ID" value="URD95655.1"/>
    <property type="molecule type" value="Genomic_DNA"/>
</dbReference>
<accession>A0A9E7JVY6</accession>
<protein>
    <submittedName>
        <fullName evidence="1">Uncharacterized protein</fullName>
    </submittedName>
</protein>
<evidence type="ECO:0000313" key="1">
    <source>
        <dbReference type="EMBL" id="URD95655.1"/>
    </source>
</evidence>
<organism evidence="1 2">
    <name type="scientific">Musa troglodytarum</name>
    <name type="common">fe'i banana</name>
    <dbReference type="NCBI Taxonomy" id="320322"/>
    <lineage>
        <taxon>Eukaryota</taxon>
        <taxon>Viridiplantae</taxon>
        <taxon>Streptophyta</taxon>
        <taxon>Embryophyta</taxon>
        <taxon>Tracheophyta</taxon>
        <taxon>Spermatophyta</taxon>
        <taxon>Magnoliopsida</taxon>
        <taxon>Liliopsida</taxon>
        <taxon>Zingiberales</taxon>
        <taxon>Musaceae</taxon>
        <taxon>Musa</taxon>
    </lineage>
</organism>